<proteinExistence type="predicted"/>
<keyword evidence="2" id="KW-1185">Reference proteome</keyword>
<comment type="caution">
    <text evidence="1">The sequence shown here is derived from an EMBL/GenBank/DDBJ whole genome shotgun (WGS) entry which is preliminary data.</text>
</comment>
<accession>A0AAV4Q826</accession>
<name>A0AAV4Q826_CAEEX</name>
<evidence type="ECO:0000313" key="1">
    <source>
        <dbReference type="EMBL" id="GIY04479.1"/>
    </source>
</evidence>
<protein>
    <submittedName>
        <fullName evidence="1">Uncharacterized protein</fullName>
    </submittedName>
</protein>
<dbReference type="Proteomes" id="UP001054945">
    <property type="component" value="Unassembled WGS sequence"/>
</dbReference>
<gene>
    <name evidence="1" type="ORF">CEXT_435771</name>
</gene>
<organism evidence="1 2">
    <name type="scientific">Caerostris extrusa</name>
    <name type="common">Bark spider</name>
    <name type="synonym">Caerostris bankana</name>
    <dbReference type="NCBI Taxonomy" id="172846"/>
    <lineage>
        <taxon>Eukaryota</taxon>
        <taxon>Metazoa</taxon>
        <taxon>Ecdysozoa</taxon>
        <taxon>Arthropoda</taxon>
        <taxon>Chelicerata</taxon>
        <taxon>Arachnida</taxon>
        <taxon>Araneae</taxon>
        <taxon>Araneomorphae</taxon>
        <taxon>Entelegynae</taxon>
        <taxon>Araneoidea</taxon>
        <taxon>Araneidae</taxon>
        <taxon>Caerostris</taxon>
    </lineage>
</organism>
<sequence length="121" mass="13662">MLKCISEMLLVFPAFTSKNSEINCGSEELPLHAEAPPIIHETSNVKTSSRGVPQKKESPCSPLCFPKLVRALEDRDSQTYPSPLKKIRAFSRHPSPNPLQYILYLYQSPSASFTISYFRKC</sequence>
<evidence type="ECO:0000313" key="2">
    <source>
        <dbReference type="Proteomes" id="UP001054945"/>
    </source>
</evidence>
<reference evidence="1 2" key="1">
    <citation type="submission" date="2021-06" db="EMBL/GenBank/DDBJ databases">
        <title>Caerostris extrusa draft genome.</title>
        <authorList>
            <person name="Kono N."/>
            <person name="Arakawa K."/>
        </authorList>
    </citation>
    <scope>NUCLEOTIDE SEQUENCE [LARGE SCALE GENOMIC DNA]</scope>
</reference>
<dbReference type="AlphaFoldDB" id="A0AAV4Q826"/>
<dbReference type="EMBL" id="BPLR01005710">
    <property type="protein sequence ID" value="GIY04479.1"/>
    <property type="molecule type" value="Genomic_DNA"/>
</dbReference>